<accession>A0ABN3ZD48</accession>
<dbReference type="EMBL" id="CP002207">
    <property type="protein sequence ID" value="ADP33885.1"/>
    <property type="molecule type" value="Genomic_DNA"/>
</dbReference>
<proteinExistence type="predicted"/>
<feature type="domain" description="ABC-type glycine betaine transport system substrate-binding" evidence="2">
    <location>
        <begin position="43"/>
        <end position="308"/>
    </location>
</feature>
<evidence type="ECO:0000313" key="4">
    <source>
        <dbReference type="Proteomes" id="UP000006867"/>
    </source>
</evidence>
<dbReference type="PROSITE" id="PS51257">
    <property type="entry name" value="PROKAR_LIPOPROTEIN"/>
    <property type="match status" value="1"/>
</dbReference>
<keyword evidence="1" id="KW-0732">Signal</keyword>
<gene>
    <name evidence="3" type="ordered locus">BATR1942_14815</name>
</gene>
<dbReference type="Gene3D" id="3.40.190.120">
    <property type="entry name" value="Osmoprotection protein (prox), domain 2"/>
    <property type="match status" value="1"/>
</dbReference>
<feature type="chain" id="PRO_5047002786" evidence="1">
    <location>
        <begin position="38"/>
        <end position="313"/>
    </location>
</feature>
<dbReference type="PANTHER" id="PTHR30024:SF44">
    <property type="entry name" value="CHOLINE-BINDING PROTEIN"/>
    <property type="match status" value="1"/>
</dbReference>
<protein>
    <submittedName>
        <fullName evidence="3">Choline ABC transporter (Choline-binding lipoprotein)</fullName>
    </submittedName>
</protein>
<dbReference type="Gene3D" id="3.40.190.10">
    <property type="entry name" value="Periplasmic binding protein-like II"/>
    <property type="match status" value="1"/>
</dbReference>
<dbReference type="PANTHER" id="PTHR30024">
    <property type="entry name" value="ALIPHATIC SULFONATES-BINDING PROTEIN-RELATED"/>
    <property type="match status" value="1"/>
</dbReference>
<organism evidence="3 4">
    <name type="scientific">Bacillus atrophaeus (strain 1942)</name>
    <dbReference type="NCBI Taxonomy" id="720555"/>
    <lineage>
        <taxon>Bacteria</taxon>
        <taxon>Bacillati</taxon>
        <taxon>Bacillota</taxon>
        <taxon>Bacilli</taxon>
        <taxon>Bacillales</taxon>
        <taxon>Bacillaceae</taxon>
        <taxon>Bacillus</taxon>
    </lineage>
</organism>
<evidence type="ECO:0000256" key="1">
    <source>
        <dbReference type="SAM" id="SignalP"/>
    </source>
</evidence>
<feature type="signal peptide" evidence="1">
    <location>
        <begin position="1"/>
        <end position="37"/>
    </location>
</feature>
<dbReference type="CDD" id="cd13608">
    <property type="entry name" value="PBP2_OpuCC_like"/>
    <property type="match status" value="1"/>
</dbReference>
<sequence>MFHKEVAVVKKKHIKRLAGLACLFVLLLSGCSLPGLSAASDQTIKIGAQSMSESEIIASMLGQLIEHNTDLKTTTIKNLGSNAVQQQALMSGEIDIAATRYTGDALTGTLRMDAEKDPEKALKLTQREFKKRYDLKWYDSYGFDNTYAFTVSKELADRYHLETVSDVKKQAADLKLGVDNYWMKRKGDGYEDFTKTYGMKFGGTFPMQIGLVYDAVKNGKMDIVLAYSTDGRIKSYGLKILKDDKRFFPPYDCSPVVPEKVLKEHPELEGIIQKMLGQIDTETMQELNYEVDGKLKEPSVVAKEYLQKHNYFE</sequence>
<evidence type="ECO:0000313" key="3">
    <source>
        <dbReference type="EMBL" id="ADP33885.1"/>
    </source>
</evidence>
<name>A0ABN3ZD48_BACA1</name>
<dbReference type="Proteomes" id="UP000006867">
    <property type="component" value="Chromosome"/>
</dbReference>
<dbReference type="Pfam" id="PF04069">
    <property type="entry name" value="OpuAC"/>
    <property type="match status" value="1"/>
</dbReference>
<reference evidence="3 4" key="1">
    <citation type="journal article" date="2011" name="Front. Microbiol.">
        <title>Genomic signatures of strain selection and enhancement in Bacillus atrophaeus var. globigii, a historical biowarfare simulant.</title>
        <authorList>
            <person name="Gibbons H.S."/>
            <person name="Broomall S.M."/>
            <person name="McNew L.A."/>
            <person name="Daligault H."/>
            <person name="Chapman C."/>
            <person name="Bruce D."/>
            <person name="Karavis M."/>
            <person name="Krepps M."/>
            <person name="McGregor P.A."/>
            <person name="Hong C."/>
            <person name="Park K.H."/>
            <person name="Akmal A."/>
            <person name="Feldman A."/>
            <person name="Lin J.S."/>
            <person name="Chang W.E."/>
            <person name="Higgs B.W."/>
            <person name="Demirev P."/>
            <person name="Lindquist J."/>
            <person name="Liem A."/>
            <person name="Fochler E."/>
            <person name="Read T.D."/>
            <person name="Tapia R."/>
            <person name="Johnson S."/>
            <person name="Bishop-Lilly K.A."/>
            <person name="Detter C."/>
            <person name="Han C."/>
            <person name="Sozhamannan S."/>
            <person name="Rosenzweig C.N."/>
            <person name="Skowronski E.W."/>
        </authorList>
    </citation>
    <scope>NUCLEOTIDE SEQUENCE [LARGE SCALE GENOMIC DNA]</scope>
    <source>
        <strain evidence="3 4">1942</strain>
    </source>
</reference>
<keyword evidence="4" id="KW-1185">Reference proteome</keyword>
<dbReference type="SUPFAM" id="SSF53850">
    <property type="entry name" value="Periplasmic binding protein-like II"/>
    <property type="match status" value="1"/>
</dbReference>
<dbReference type="InterPro" id="IPR007210">
    <property type="entry name" value="ABC_Gly_betaine_transp_sub-bd"/>
</dbReference>
<evidence type="ECO:0000259" key="2">
    <source>
        <dbReference type="Pfam" id="PF04069"/>
    </source>
</evidence>
<keyword evidence="3" id="KW-0449">Lipoprotein</keyword>